<keyword evidence="10" id="KW-1185">Reference proteome</keyword>
<dbReference type="GO" id="GO:0055085">
    <property type="term" value="P:transmembrane transport"/>
    <property type="evidence" value="ECO:0007669"/>
    <property type="project" value="InterPro"/>
</dbReference>
<comment type="similarity">
    <text evidence="7">Belongs to the binding-protein-dependent transport system permease family.</text>
</comment>
<comment type="subcellular location">
    <subcellularLocation>
        <location evidence="1 7">Cell membrane</location>
        <topology evidence="1 7">Multi-pass membrane protein</topology>
    </subcellularLocation>
</comment>
<dbReference type="SUPFAM" id="SSF161098">
    <property type="entry name" value="MetI-like"/>
    <property type="match status" value="1"/>
</dbReference>
<feature type="domain" description="ABC transmembrane type-1" evidence="8">
    <location>
        <begin position="79"/>
        <end position="263"/>
    </location>
</feature>
<evidence type="ECO:0000256" key="1">
    <source>
        <dbReference type="ARBA" id="ARBA00004651"/>
    </source>
</evidence>
<dbReference type="PANTHER" id="PTHR30151:SF20">
    <property type="entry name" value="ABC TRANSPORTER PERMEASE PROTEIN HI_0355-RELATED"/>
    <property type="match status" value="1"/>
</dbReference>
<name>A0A2M8J7L3_9RHOB</name>
<dbReference type="GO" id="GO:0005886">
    <property type="term" value="C:plasma membrane"/>
    <property type="evidence" value="ECO:0007669"/>
    <property type="project" value="UniProtKB-SubCell"/>
</dbReference>
<dbReference type="InterPro" id="IPR035906">
    <property type="entry name" value="MetI-like_sf"/>
</dbReference>
<evidence type="ECO:0000256" key="5">
    <source>
        <dbReference type="ARBA" id="ARBA00022989"/>
    </source>
</evidence>
<dbReference type="Gene3D" id="1.10.3720.10">
    <property type="entry name" value="MetI-like"/>
    <property type="match status" value="1"/>
</dbReference>
<keyword evidence="3" id="KW-1003">Cell membrane</keyword>
<dbReference type="AlphaFoldDB" id="A0A2M8J7L3"/>
<feature type="transmembrane region" description="Helical" evidence="7">
    <location>
        <begin position="31"/>
        <end position="53"/>
    </location>
</feature>
<comment type="caution">
    <text evidence="9">The sequence shown here is derived from an EMBL/GenBank/DDBJ whole genome shotgun (WGS) entry which is preliminary data.</text>
</comment>
<sequence>MPMSDSALSIPAARSGAPLSHRLLDIGERSWPAVLILVLLIAGWEWACTALNIKPYILPAPSAILTAALNDVPGLSRHAGITAWEAFAGFVIGSALGAVLGTAFAYSRFLARGFLPFIIAANTIPVVAIAPIIIIWFGHGIGSKIAVTAFLSFFPLALNMMKGLQSYDRTVADVFHIAAASPLQSFFKMRLPSAMPYVFVGLKLNVTFSVIGAIVAEFVQADRGLGFVIMTTYRTMAMPKLWAAMLLSALMGILFFLLVAMLERIFVPWHASMSTDP</sequence>
<keyword evidence="4 7" id="KW-0812">Transmembrane</keyword>
<dbReference type="Pfam" id="PF00528">
    <property type="entry name" value="BPD_transp_1"/>
    <property type="match status" value="1"/>
</dbReference>
<reference evidence="9 10" key="1">
    <citation type="journal article" date="2018" name="Int. J. Syst. Evol. Microbiol.">
        <title>Pseudooceanicola lipolyticus sp. nov., a marine alphaproteobacterium, reclassification of Oceanicola flagellatus as Pseudooceanicola flagellatus comb. nov. and emended description of the genus Pseudooceanicola.</title>
        <authorList>
            <person name="Huang M.-M."/>
            <person name="Guo L.-L."/>
            <person name="Wu Y.-H."/>
            <person name="Lai Q.-L."/>
            <person name="Shao Z.-Z."/>
            <person name="Wang C.-S."/>
            <person name="Wu M."/>
            <person name="Xu X.-W."/>
        </authorList>
    </citation>
    <scope>NUCLEOTIDE SEQUENCE [LARGE SCALE GENOMIC DNA]</scope>
    <source>
        <strain evidence="9 10">157</strain>
    </source>
</reference>
<keyword evidence="2 7" id="KW-0813">Transport</keyword>
<organism evidence="9 10">
    <name type="scientific">Pseudooceanicola lipolyticus</name>
    <dbReference type="NCBI Taxonomy" id="2029104"/>
    <lineage>
        <taxon>Bacteria</taxon>
        <taxon>Pseudomonadati</taxon>
        <taxon>Pseudomonadota</taxon>
        <taxon>Alphaproteobacteria</taxon>
        <taxon>Rhodobacterales</taxon>
        <taxon>Paracoccaceae</taxon>
        <taxon>Pseudooceanicola</taxon>
    </lineage>
</organism>
<proteinExistence type="inferred from homology"/>
<feature type="transmembrane region" description="Helical" evidence="7">
    <location>
        <begin position="197"/>
        <end position="221"/>
    </location>
</feature>
<dbReference type="PANTHER" id="PTHR30151">
    <property type="entry name" value="ALKANE SULFONATE ABC TRANSPORTER-RELATED, MEMBRANE SUBUNIT"/>
    <property type="match status" value="1"/>
</dbReference>
<evidence type="ECO:0000256" key="3">
    <source>
        <dbReference type="ARBA" id="ARBA00022475"/>
    </source>
</evidence>
<accession>A0A2M8J7L3</accession>
<protein>
    <recommendedName>
        <fullName evidence="8">ABC transmembrane type-1 domain-containing protein</fullName>
    </recommendedName>
</protein>
<dbReference type="OrthoDB" id="9786495at2"/>
<evidence type="ECO:0000259" key="8">
    <source>
        <dbReference type="PROSITE" id="PS50928"/>
    </source>
</evidence>
<keyword evidence="5 7" id="KW-1133">Transmembrane helix</keyword>
<feature type="transmembrane region" description="Helical" evidence="7">
    <location>
        <begin position="241"/>
        <end position="262"/>
    </location>
</feature>
<dbReference type="CDD" id="cd06261">
    <property type="entry name" value="TM_PBP2"/>
    <property type="match status" value="1"/>
</dbReference>
<dbReference type="InterPro" id="IPR000515">
    <property type="entry name" value="MetI-like"/>
</dbReference>
<evidence type="ECO:0000256" key="4">
    <source>
        <dbReference type="ARBA" id="ARBA00022692"/>
    </source>
</evidence>
<evidence type="ECO:0000313" key="9">
    <source>
        <dbReference type="EMBL" id="PJE38762.1"/>
    </source>
</evidence>
<dbReference type="EMBL" id="PGTB01000001">
    <property type="protein sequence ID" value="PJE38762.1"/>
    <property type="molecule type" value="Genomic_DNA"/>
</dbReference>
<gene>
    <name evidence="9" type="ORF">CVM52_01150</name>
</gene>
<evidence type="ECO:0000256" key="6">
    <source>
        <dbReference type="ARBA" id="ARBA00023136"/>
    </source>
</evidence>
<keyword evidence="6 7" id="KW-0472">Membrane</keyword>
<feature type="transmembrane region" description="Helical" evidence="7">
    <location>
        <begin position="113"/>
        <end position="137"/>
    </location>
</feature>
<evidence type="ECO:0000256" key="2">
    <source>
        <dbReference type="ARBA" id="ARBA00022448"/>
    </source>
</evidence>
<dbReference type="Proteomes" id="UP000231553">
    <property type="component" value="Unassembled WGS sequence"/>
</dbReference>
<dbReference type="PROSITE" id="PS50928">
    <property type="entry name" value="ABC_TM1"/>
    <property type="match status" value="1"/>
</dbReference>
<feature type="transmembrane region" description="Helical" evidence="7">
    <location>
        <begin position="86"/>
        <end position="106"/>
    </location>
</feature>
<evidence type="ECO:0000256" key="7">
    <source>
        <dbReference type="RuleBase" id="RU363032"/>
    </source>
</evidence>
<evidence type="ECO:0000313" key="10">
    <source>
        <dbReference type="Proteomes" id="UP000231553"/>
    </source>
</evidence>